<dbReference type="AlphaFoldDB" id="W1NTV7"/>
<reference evidence="2" key="1">
    <citation type="journal article" date="2013" name="Science">
        <title>The Amborella genome and the evolution of flowering plants.</title>
        <authorList>
            <consortium name="Amborella Genome Project"/>
        </authorList>
    </citation>
    <scope>NUCLEOTIDE SEQUENCE [LARGE SCALE GENOMIC DNA]</scope>
</reference>
<sequence>MVEVSDPLGVLVVPPLTRLGGSLGAACFGVSNDKAADMRPHTVYHVLEDKFRELLVMSTQDGLFSLLRTMSSKAPSNKQS</sequence>
<proteinExistence type="predicted"/>
<evidence type="ECO:0000313" key="2">
    <source>
        <dbReference type="Proteomes" id="UP000017836"/>
    </source>
</evidence>
<accession>W1NTV7</accession>
<keyword evidence="2" id="KW-1185">Reference proteome</keyword>
<dbReference type="HOGENOM" id="CLU_2592979_0_0_1"/>
<dbReference type="Gramene" id="ERM98049">
    <property type="protein sequence ID" value="ERM98049"/>
    <property type="gene ID" value="AMTR_s00120p00108050"/>
</dbReference>
<organism evidence="1 2">
    <name type="scientific">Amborella trichopoda</name>
    <dbReference type="NCBI Taxonomy" id="13333"/>
    <lineage>
        <taxon>Eukaryota</taxon>
        <taxon>Viridiplantae</taxon>
        <taxon>Streptophyta</taxon>
        <taxon>Embryophyta</taxon>
        <taxon>Tracheophyta</taxon>
        <taxon>Spermatophyta</taxon>
        <taxon>Magnoliopsida</taxon>
        <taxon>Amborellales</taxon>
        <taxon>Amborellaceae</taxon>
        <taxon>Amborella</taxon>
    </lineage>
</organism>
<name>W1NTV7_AMBTC</name>
<dbReference type="EMBL" id="KI395590">
    <property type="protein sequence ID" value="ERM98049.1"/>
    <property type="molecule type" value="Genomic_DNA"/>
</dbReference>
<dbReference type="Proteomes" id="UP000017836">
    <property type="component" value="Unassembled WGS sequence"/>
</dbReference>
<evidence type="ECO:0000313" key="1">
    <source>
        <dbReference type="EMBL" id="ERM98049.1"/>
    </source>
</evidence>
<protein>
    <submittedName>
        <fullName evidence="1">Uncharacterized protein</fullName>
    </submittedName>
</protein>
<gene>
    <name evidence="1" type="ORF">AMTR_s00120p00108050</name>
</gene>